<reference evidence="1" key="1">
    <citation type="submission" date="2022-06" db="EMBL/GenBank/DDBJ databases">
        <authorList>
            <person name="Dietemann V."/>
            <person name="Ory F."/>
            <person name="Dainat B."/>
            <person name="Oberhansli S."/>
        </authorList>
    </citation>
    <scope>NUCLEOTIDE SEQUENCE</scope>
    <source>
        <strain evidence="1">Ena-SAMPLE-TAB-26-04-2022-14:26:32:270-5432</strain>
    </source>
</reference>
<protein>
    <recommendedName>
        <fullName evidence="3">CYTH domain-containing protein</fullName>
    </recommendedName>
</protein>
<evidence type="ECO:0008006" key="3">
    <source>
        <dbReference type="Google" id="ProtNLM"/>
    </source>
</evidence>
<accession>A0ABN8U1U8</accession>
<evidence type="ECO:0000313" key="2">
    <source>
        <dbReference type="Proteomes" id="UP001154322"/>
    </source>
</evidence>
<sequence>MMQRLARFRQHQLPASRLALVGSDDERMRVLEGPPRVILVTDGMMHTPAARFYYEQLNTRKIGIVAILIAFASFAASAEPASSAAAPQPMTPDYEVKLFLDPSLVLDANHELTPALRNFFQTRAAEKIRVQFLDTNDQRINQEGWYVRLRKKENDASNKFEIVYKKRYPVENGNLNAALAQAARDGFTADDTNYEAQVDWGYAKQTLSISRKKKVKQDAFSGMALPDLPTTRSWAIDEAPGKFVNWSAPQWGVNRLQAVQKLYGP</sequence>
<keyword evidence="2" id="KW-1185">Reference proteome</keyword>
<comment type="caution">
    <text evidence="1">The sequence shown here is derived from an EMBL/GenBank/DDBJ whole genome shotgun (WGS) entry which is preliminary data.</text>
</comment>
<dbReference type="Proteomes" id="UP001154322">
    <property type="component" value="Unassembled WGS sequence"/>
</dbReference>
<dbReference type="RefSeq" id="WP_261944855.1">
    <property type="nucleotide sequence ID" value="NZ_AP031298.1"/>
</dbReference>
<organism evidence="1 2">
    <name type="scientific">Paenibacillus melissococcoides</name>
    <dbReference type="NCBI Taxonomy" id="2912268"/>
    <lineage>
        <taxon>Bacteria</taxon>
        <taxon>Bacillati</taxon>
        <taxon>Bacillota</taxon>
        <taxon>Bacilli</taxon>
        <taxon>Bacillales</taxon>
        <taxon>Paenibacillaceae</taxon>
        <taxon>Paenibacillus</taxon>
    </lineage>
</organism>
<gene>
    <name evidence="1" type="ORF">WJ0W_002280</name>
</gene>
<dbReference type="EMBL" id="CALYLO010000002">
    <property type="protein sequence ID" value="CAH8245050.1"/>
    <property type="molecule type" value="Genomic_DNA"/>
</dbReference>
<name>A0ABN8U1U8_9BACL</name>
<proteinExistence type="predicted"/>
<evidence type="ECO:0000313" key="1">
    <source>
        <dbReference type="EMBL" id="CAH8245050.1"/>
    </source>
</evidence>